<reference evidence="2" key="1">
    <citation type="submission" date="2021-01" db="EMBL/GenBank/DDBJ databases">
        <authorList>
            <person name="Corre E."/>
            <person name="Pelletier E."/>
            <person name="Niang G."/>
            <person name="Scheremetjew M."/>
            <person name="Finn R."/>
            <person name="Kale V."/>
            <person name="Holt S."/>
            <person name="Cochrane G."/>
            <person name="Meng A."/>
            <person name="Brown T."/>
            <person name="Cohen L."/>
        </authorList>
    </citation>
    <scope>NUCLEOTIDE SEQUENCE</scope>
    <source>
        <strain evidence="2">CCMP125</strain>
    </source>
</reference>
<feature type="region of interest" description="Disordered" evidence="1">
    <location>
        <begin position="196"/>
        <end position="228"/>
    </location>
</feature>
<evidence type="ECO:0000256" key="1">
    <source>
        <dbReference type="SAM" id="MobiDB-lite"/>
    </source>
</evidence>
<protein>
    <recommendedName>
        <fullName evidence="3">DUF218 domain-containing protein</fullName>
    </recommendedName>
</protein>
<name>A0A7S2YSI4_9STRA</name>
<evidence type="ECO:0000313" key="2">
    <source>
        <dbReference type="EMBL" id="CAD9993568.1"/>
    </source>
</evidence>
<dbReference type="GO" id="GO:0005737">
    <property type="term" value="C:cytoplasm"/>
    <property type="evidence" value="ECO:0007669"/>
    <property type="project" value="TreeGrafter"/>
</dbReference>
<proteinExistence type="predicted"/>
<dbReference type="InterPro" id="IPR055323">
    <property type="entry name" value="C57A10.07/YOR238W"/>
</dbReference>
<accession>A0A7S2YSI4</accession>
<sequence length="258" mass="29110">MLSKDENGVAHKARNLIIVAGHSVTTSGHLEDADHDEADWFLLDYQKNRALPQAISLHITAGLQAAHLDPESLLIFSGGETRPSSGPDTEGSSYFRVTDAMNLWPRNSNVRSRTLAEEFATDSFQNLLFSICRFHEVTGRYPDKITVVSFTFKERRFATMHAEALRWPSSKFFYVGVDPSPSDGFRLEEASKGEAENAAKPFESDPYGCSSPVLKKKREQRNPFYRTPPYDLSCPDMKELMHYCGPQLFPIEKTPWGQ</sequence>
<organism evidence="2">
    <name type="scientific">Entomoneis paludosa</name>
    <dbReference type="NCBI Taxonomy" id="265537"/>
    <lineage>
        <taxon>Eukaryota</taxon>
        <taxon>Sar</taxon>
        <taxon>Stramenopiles</taxon>
        <taxon>Ochrophyta</taxon>
        <taxon>Bacillariophyta</taxon>
        <taxon>Bacillariophyceae</taxon>
        <taxon>Bacillariophycidae</taxon>
        <taxon>Entomoneidaceae</taxon>
        <taxon>Entomoneis</taxon>
    </lineage>
</organism>
<dbReference type="PANTHER" id="PTHR28110:SF1">
    <property type="entry name" value="TRANSMEMBRANE PROTEIN"/>
    <property type="match status" value="1"/>
</dbReference>
<evidence type="ECO:0008006" key="3">
    <source>
        <dbReference type="Google" id="ProtNLM"/>
    </source>
</evidence>
<dbReference type="AlphaFoldDB" id="A0A7S2YSI4"/>
<dbReference type="EMBL" id="HBHT01039344">
    <property type="protein sequence ID" value="CAD9993568.1"/>
    <property type="molecule type" value="Transcribed_RNA"/>
</dbReference>
<gene>
    <name evidence="2" type="ORF">APAL1065_LOCUS26436</name>
</gene>
<dbReference type="PANTHER" id="PTHR28110">
    <property type="entry name" value="TRANSMEMBRANE PROTEIN"/>
    <property type="match status" value="1"/>
</dbReference>